<feature type="domain" description="DNA/pantothenate metabolism flavoprotein C-terminal" evidence="4">
    <location>
        <begin position="184"/>
        <end position="389"/>
    </location>
</feature>
<dbReference type="SUPFAM" id="SSF52507">
    <property type="entry name" value="Homo-oligomeric flavin-containing Cys decarboxylases, HFCD"/>
    <property type="match status" value="1"/>
</dbReference>
<dbReference type="EMBL" id="CAEZZT010000011">
    <property type="protein sequence ID" value="CAB4770462.1"/>
    <property type="molecule type" value="Genomic_DNA"/>
</dbReference>
<dbReference type="Gene3D" id="3.40.50.10300">
    <property type="entry name" value="CoaB-like"/>
    <property type="match status" value="1"/>
</dbReference>
<dbReference type="InterPro" id="IPR035929">
    <property type="entry name" value="CoaB-like_sf"/>
</dbReference>
<dbReference type="Gene3D" id="3.40.50.1950">
    <property type="entry name" value="Flavin prenyltransferase-like"/>
    <property type="match status" value="1"/>
</dbReference>
<keyword evidence="2" id="KW-0456">Lyase</keyword>
<sequence>MASTIREVVLGVGGGIAAYKSADLLRRLQDLGYAVTVVPTPASLNFVGAATWEALSGRPVTTQVWEKVDQVRHVSLAKSADYFIIAPATADLIARLATGRADDLLTNLVLASTAPKLVVPAMHPNMWTNPATQSNVGILRSRGFIVLEPDTGRLTGNDSGAGRFPTTERILSEFCVISTRDGDLAGKKVLVTAGGTREAIDPVRFIGNHSSGKQGIAVAKAAHLRGAHVTLIAANIDGLNLPGVKTVNITDAESMLHAVENEFTECDILVMAAAVADAKPIKQMSEKIKKADYNSIDLEETIDILKAISAKKAKQIMVGFAAETRELLASATSKLEAKHLDLIYVNDVSDGAIFGQDQTQGTILLRNGENIPVSRQSKDTLSDLLLDYALKQLG</sequence>
<gene>
    <name evidence="5" type="ORF">UFOPK2918_00254</name>
    <name evidence="6" type="ORF">UFOPK4303_01051</name>
</gene>
<dbReference type="HAMAP" id="MF_02225">
    <property type="entry name" value="CoaBC"/>
    <property type="match status" value="1"/>
</dbReference>
<protein>
    <submittedName>
        <fullName evidence="6">Unannotated protein</fullName>
    </submittedName>
</protein>
<dbReference type="NCBIfam" id="TIGR00521">
    <property type="entry name" value="coaBC_dfp"/>
    <property type="match status" value="1"/>
</dbReference>
<dbReference type="PANTHER" id="PTHR14359:SF6">
    <property type="entry name" value="PHOSPHOPANTOTHENOYLCYSTEINE DECARBOXYLASE"/>
    <property type="match status" value="1"/>
</dbReference>
<dbReference type="GO" id="GO:0010181">
    <property type="term" value="F:FMN binding"/>
    <property type="evidence" value="ECO:0007669"/>
    <property type="project" value="InterPro"/>
</dbReference>
<reference evidence="6" key="1">
    <citation type="submission" date="2020-05" db="EMBL/GenBank/DDBJ databases">
        <authorList>
            <person name="Chiriac C."/>
            <person name="Salcher M."/>
            <person name="Ghai R."/>
            <person name="Kavagutti S V."/>
        </authorList>
    </citation>
    <scope>NUCLEOTIDE SEQUENCE</scope>
</reference>
<evidence type="ECO:0000313" key="5">
    <source>
        <dbReference type="EMBL" id="CAB4770462.1"/>
    </source>
</evidence>
<dbReference type="InterPro" id="IPR003382">
    <property type="entry name" value="Flavoprotein"/>
</dbReference>
<dbReference type="Pfam" id="PF04127">
    <property type="entry name" value="DFP"/>
    <property type="match status" value="1"/>
</dbReference>
<dbReference type="PANTHER" id="PTHR14359">
    <property type="entry name" value="HOMO-OLIGOMERIC FLAVIN CONTAINING CYS DECARBOXYLASE FAMILY"/>
    <property type="match status" value="1"/>
</dbReference>
<dbReference type="AlphaFoldDB" id="A0A6J7TEH8"/>
<keyword evidence="1" id="KW-0210">Decarboxylase</keyword>
<dbReference type="GO" id="GO:0015937">
    <property type="term" value="P:coenzyme A biosynthetic process"/>
    <property type="evidence" value="ECO:0007669"/>
    <property type="project" value="InterPro"/>
</dbReference>
<evidence type="ECO:0000313" key="6">
    <source>
        <dbReference type="EMBL" id="CAB5052234.1"/>
    </source>
</evidence>
<evidence type="ECO:0000259" key="3">
    <source>
        <dbReference type="Pfam" id="PF02441"/>
    </source>
</evidence>
<dbReference type="GO" id="GO:0004633">
    <property type="term" value="F:phosphopantothenoylcysteine decarboxylase activity"/>
    <property type="evidence" value="ECO:0007669"/>
    <property type="project" value="InterPro"/>
</dbReference>
<dbReference type="EMBL" id="CAFBQI010000099">
    <property type="protein sequence ID" value="CAB5052234.1"/>
    <property type="molecule type" value="Genomic_DNA"/>
</dbReference>
<organism evidence="6">
    <name type="scientific">freshwater metagenome</name>
    <dbReference type="NCBI Taxonomy" id="449393"/>
    <lineage>
        <taxon>unclassified sequences</taxon>
        <taxon>metagenomes</taxon>
        <taxon>ecological metagenomes</taxon>
    </lineage>
</organism>
<evidence type="ECO:0000256" key="1">
    <source>
        <dbReference type="ARBA" id="ARBA00022793"/>
    </source>
</evidence>
<dbReference type="SUPFAM" id="SSF102645">
    <property type="entry name" value="CoaB-like"/>
    <property type="match status" value="1"/>
</dbReference>
<proteinExistence type="inferred from homology"/>
<evidence type="ECO:0000259" key="4">
    <source>
        <dbReference type="Pfam" id="PF04127"/>
    </source>
</evidence>
<dbReference type="InterPro" id="IPR007085">
    <property type="entry name" value="DNA/pantothenate-metab_flavo_C"/>
</dbReference>
<dbReference type="InterPro" id="IPR005252">
    <property type="entry name" value="CoaBC"/>
</dbReference>
<dbReference type="InterPro" id="IPR036551">
    <property type="entry name" value="Flavin_trans-like"/>
</dbReference>
<accession>A0A6J7TEH8</accession>
<dbReference type="GO" id="GO:0004632">
    <property type="term" value="F:phosphopantothenate--cysteine ligase activity"/>
    <property type="evidence" value="ECO:0007669"/>
    <property type="project" value="InterPro"/>
</dbReference>
<feature type="domain" description="Flavoprotein" evidence="3">
    <location>
        <begin position="7"/>
        <end position="169"/>
    </location>
</feature>
<name>A0A6J7TEH8_9ZZZZ</name>
<dbReference type="Pfam" id="PF02441">
    <property type="entry name" value="Flavoprotein"/>
    <property type="match status" value="1"/>
</dbReference>
<dbReference type="GO" id="GO:0071513">
    <property type="term" value="C:phosphopantothenoylcysteine decarboxylase complex"/>
    <property type="evidence" value="ECO:0007669"/>
    <property type="project" value="TreeGrafter"/>
</dbReference>
<dbReference type="GO" id="GO:0015941">
    <property type="term" value="P:pantothenate catabolic process"/>
    <property type="evidence" value="ECO:0007669"/>
    <property type="project" value="InterPro"/>
</dbReference>
<evidence type="ECO:0000256" key="2">
    <source>
        <dbReference type="ARBA" id="ARBA00023239"/>
    </source>
</evidence>